<feature type="region of interest" description="Disordered" evidence="1">
    <location>
        <begin position="68"/>
        <end position="100"/>
    </location>
</feature>
<dbReference type="STRING" id="1076256.A0A2H3C7J5"/>
<keyword evidence="3" id="KW-1185">Reference proteome</keyword>
<evidence type="ECO:0000313" key="3">
    <source>
        <dbReference type="Proteomes" id="UP000218334"/>
    </source>
</evidence>
<reference evidence="3" key="1">
    <citation type="journal article" date="2017" name="Nat. Ecol. Evol.">
        <title>Genome expansion and lineage-specific genetic innovations in the forest pathogenic fungi Armillaria.</title>
        <authorList>
            <person name="Sipos G."/>
            <person name="Prasanna A.N."/>
            <person name="Walter M.C."/>
            <person name="O'Connor E."/>
            <person name="Balint B."/>
            <person name="Krizsan K."/>
            <person name="Kiss B."/>
            <person name="Hess J."/>
            <person name="Varga T."/>
            <person name="Slot J."/>
            <person name="Riley R."/>
            <person name="Boka B."/>
            <person name="Rigling D."/>
            <person name="Barry K."/>
            <person name="Lee J."/>
            <person name="Mihaltcheva S."/>
            <person name="LaButti K."/>
            <person name="Lipzen A."/>
            <person name="Waldron R."/>
            <person name="Moloney N.M."/>
            <person name="Sperisen C."/>
            <person name="Kredics L."/>
            <person name="Vagvoelgyi C."/>
            <person name="Patrignani A."/>
            <person name="Fitzpatrick D."/>
            <person name="Nagy I."/>
            <person name="Doyle S."/>
            <person name="Anderson J.B."/>
            <person name="Grigoriev I.V."/>
            <person name="Gueldener U."/>
            <person name="Muensterkoetter M."/>
            <person name="Nagy L.G."/>
        </authorList>
    </citation>
    <scope>NUCLEOTIDE SEQUENCE [LARGE SCALE GENOMIC DNA]</scope>
    <source>
        <strain evidence="3">28-4</strain>
    </source>
</reference>
<evidence type="ECO:0000313" key="2">
    <source>
        <dbReference type="EMBL" id="PBK71256.1"/>
    </source>
</evidence>
<dbReference type="Proteomes" id="UP000218334">
    <property type="component" value="Unassembled WGS sequence"/>
</dbReference>
<protein>
    <submittedName>
        <fullName evidence="2">Uncharacterized protein</fullName>
    </submittedName>
</protein>
<feature type="compositionally biased region" description="Low complexity" evidence="1">
    <location>
        <begin position="10"/>
        <end position="23"/>
    </location>
</feature>
<dbReference type="GO" id="GO:0016491">
    <property type="term" value="F:oxidoreductase activity"/>
    <property type="evidence" value="ECO:0007669"/>
    <property type="project" value="InterPro"/>
</dbReference>
<proteinExistence type="predicted"/>
<dbReference type="Gene3D" id="3.40.605.10">
    <property type="entry name" value="Aldehyde Dehydrogenase, Chain A, domain 1"/>
    <property type="match status" value="1"/>
</dbReference>
<dbReference type="InterPro" id="IPR016161">
    <property type="entry name" value="Ald_DH/histidinol_DH"/>
</dbReference>
<evidence type="ECO:0000256" key="1">
    <source>
        <dbReference type="SAM" id="MobiDB-lite"/>
    </source>
</evidence>
<sequence length="149" mass="16181">MTFIDEHEPLPSSSNSSSTLGSASLSHVGGLGDDAKLSVLYRRRNHIEVSDSVDPSLVLCHHPCGWSFESEPPGKPSHPSPGAPRKTSMSRSKPPKEAYKKSWGLGAQRGRYLSKLADLVEQNIDEMSALETLNVGKPFTVAKNNDLIQ</sequence>
<feature type="compositionally biased region" description="Pro residues" evidence="1">
    <location>
        <begin position="73"/>
        <end position="82"/>
    </location>
</feature>
<accession>A0A2H3C7J5</accession>
<dbReference type="SUPFAM" id="SSF53720">
    <property type="entry name" value="ALDH-like"/>
    <property type="match status" value="1"/>
</dbReference>
<name>A0A2H3C7J5_9AGAR</name>
<dbReference type="EMBL" id="KZ293424">
    <property type="protein sequence ID" value="PBK71256.1"/>
    <property type="molecule type" value="Genomic_DNA"/>
</dbReference>
<organism evidence="2 3">
    <name type="scientific">Armillaria solidipes</name>
    <dbReference type="NCBI Taxonomy" id="1076256"/>
    <lineage>
        <taxon>Eukaryota</taxon>
        <taxon>Fungi</taxon>
        <taxon>Dikarya</taxon>
        <taxon>Basidiomycota</taxon>
        <taxon>Agaricomycotina</taxon>
        <taxon>Agaricomycetes</taxon>
        <taxon>Agaricomycetidae</taxon>
        <taxon>Agaricales</taxon>
        <taxon>Marasmiineae</taxon>
        <taxon>Physalacriaceae</taxon>
        <taxon>Armillaria</taxon>
    </lineage>
</organism>
<gene>
    <name evidence="2" type="ORF">ARMSODRAFT_1017170</name>
</gene>
<dbReference type="AlphaFoldDB" id="A0A2H3C7J5"/>
<feature type="region of interest" description="Disordered" evidence="1">
    <location>
        <begin position="1"/>
        <end position="23"/>
    </location>
</feature>
<dbReference type="InterPro" id="IPR016162">
    <property type="entry name" value="Ald_DH_N"/>
</dbReference>